<reference evidence="1 2" key="1">
    <citation type="journal article" date="2021" name="Pathogens">
        <title>Isolation and Characterization of Kingella bonacorsii sp. nov., A Novel Kingella Species Detected in a Stable Periodontitis Subject.</title>
        <authorList>
            <person name="Antezack A."/>
            <person name="Boxberger M."/>
            <person name="Rolland C."/>
            <person name="Monnet-Corti V."/>
            <person name="La Scola B."/>
        </authorList>
    </citation>
    <scope>NUCLEOTIDE SEQUENCE [LARGE SCALE GENOMIC DNA]</scope>
    <source>
        <strain evidence="1 2">Marseille-Q4569</strain>
    </source>
</reference>
<dbReference type="Proteomes" id="UP000614058">
    <property type="component" value="Unassembled WGS sequence"/>
</dbReference>
<dbReference type="Gene3D" id="3.40.50.300">
    <property type="entry name" value="P-loop containing nucleotide triphosphate hydrolases"/>
    <property type="match status" value="1"/>
</dbReference>
<comment type="caution">
    <text evidence="1">The sequence shown here is derived from an EMBL/GenBank/DDBJ whole genome shotgun (WGS) entry which is preliminary data.</text>
</comment>
<dbReference type="RefSeq" id="WP_200523207.1">
    <property type="nucleotide sequence ID" value="NZ_JAEHNZ010000004.1"/>
</dbReference>
<evidence type="ECO:0000313" key="1">
    <source>
        <dbReference type="EMBL" id="MBK0397225.1"/>
    </source>
</evidence>
<name>A0ABS1BWP2_9NEIS</name>
<gene>
    <name evidence="1" type="ORF">JDW22_11730</name>
</gene>
<accession>A0ABS1BWP2</accession>
<sequence>MKEVHFVVQGKGGVGKSFCASILGQYLQENCSEALHCFDTDPVNATFSAITALNPKVVNIMTQHNTIDTRNFDDMIEKLVALDGIGLIDNGAATFVPLMAYLAEADLIQILIDSGVRVVMHVPMNGGQALNDCVKGLAQTLKTTKADVVVWLNDFKGEVQDGGKDFLKFKVYEANKARIMGVVHIPNRAPDTFGKDIYDMTTNNLTFAEALNNHDLFKLAARSRLTRVRNEVFAQLAKLPIGNQTQDAN</sequence>
<dbReference type="InterPro" id="IPR027417">
    <property type="entry name" value="P-loop_NTPase"/>
</dbReference>
<proteinExistence type="predicted"/>
<evidence type="ECO:0000313" key="2">
    <source>
        <dbReference type="Proteomes" id="UP000614058"/>
    </source>
</evidence>
<organism evidence="1 2">
    <name type="scientific">Kingella bonacorsii</name>
    <dbReference type="NCBI Taxonomy" id="2796361"/>
    <lineage>
        <taxon>Bacteria</taxon>
        <taxon>Pseudomonadati</taxon>
        <taxon>Pseudomonadota</taxon>
        <taxon>Betaproteobacteria</taxon>
        <taxon>Neisseriales</taxon>
        <taxon>Neisseriaceae</taxon>
        <taxon>Kingella</taxon>
    </lineage>
</organism>
<dbReference type="SUPFAM" id="SSF52540">
    <property type="entry name" value="P-loop containing nucleoside triphosphate hydrolases"/>
    <property type="match status" value="1"/>
</dbReference>
<keyword evidence="2" id="KW-1185">Reference proteome</keyword>
<dbReference type="EMBL" id="JAEHNZ010000004">
    <property type="protein sequence ID" value="MBK0397225.1"/>
    <property type="molecule type" value="Genomic_DNA"/>
</dbReference>
<protein>
    <submittedName>
        <fullName evidence="1">Conjugal transfer protein TraL</fullName>
    </submittedName>
</protein>